<dbReference type="AlphaFoldDB" id="A0A6B0SXG1"/>
<evidence type="ECO:0000313" key="2">
    <source>
        <dbReference type="EMBL" id="MXR40640.1"/>
    </source>
</evidence>
<dbReference type="InterPro" id="IPR001453">
    <property type="entry name" value="MoaB/Mog_dom"/>
</dbReference>
<feature type="domain" description="MoaB/Mog" evidence="1">
    <location>
        <begin position="4"/>
        <end position="176"/>
    </location>
</feature>
<dbReference type="InterPro" id="IPR036425">
    <property type="entry name" value="MoaB/Mog-like_dom_sf"/>
</dbReference>
<name>A0A6B0SXG1_9EURY</name>
<accession>A0A6B0SXG1</accession>
<dbReference type="InterPro" id="IPR056596">
    <property type="entry name" value="FLAD1_M"/>
</dbReference>
<dbReference type="RefSeq" id="WP_159663891.1">
    <property type="nucleotide sequence ID" value="NZ_WUUS01000002.1"/>
</dbReference>
<reference evidence="2 3" key="1">
    <citation type="submission" date="2019-12" db="EMBL/GenBank/DDBJ databases">
        <title>Isolation and characterization of three novel carbon monoxide-oxidizing members of Halobacteria from salione crusts and soils.</title>
        <authorList>
            <person name="Myers M.R."/>
            <person name="King G.M."/>
        </authorList>
    </citation>
    <scope>NUCLEOTIDE SEQUENCE [LARGE SCALE GENOMIC DNA]</scope>
    <source>
        <strain evidence="2 3">WSA2</strain>
    </source>
</reference>
<dbReference type="Pfam" id="PF00994">
    <property type="entry name" value="MoCF_biosynth"/>
    <property type="match status" value="1"/>
</dbReference>
<keyword evidence="3" id="KW-1185">Reference proteome</keyword>
<dbReference type="InterPro" id="IPR050101">
    <property type="entry name" value="CinA"/>
</dbReference>
<dbReference type="SUPFAM" id="SSF53218">
    <property type="entry name" value="Molybdenum cofactor biosynthesis proteins"/>
    <property type="match status" value="1"/>
</dbReference>
<dbReference type="PANTHER" id="PTHR13939">
    <property type="entry name" value="NICOTINAMIDE-NUCLEOTIDE AMIDOHYDROLASE PNCC"/>
    <property type="match status" value="1"/>
</dbReference>
<organism evidence="2 3">
    <name type="scientific">Halobaculum saliterrae</name>
    <dbReference type="NCBI Taxonomy" id="2073113"/>
    <lineage>
        <taxon>Archaea</taxon>
        <taxon>Methanobacteriati</taxon>
        <taxon>Methanobacteriota</taxon>
        <taxon>Stenosarchaea group</taxon>
        <taxon>Halobacteria</taxon>
        <taxon>Halobacteriales</taxon>
        <taxon>Haloferacaceae</taxon>
        <taxon>Halobaculum</taxon>
    </lineage>
</organism>
<comment type="caution">
    <text evidence="2">The sequence shown here is derived from an EMBL/GenBank/DDBJ whole genome shotgun (WGS) entry which is preliminary data.</text>
</comment>
<dbReference type="EMBL" id="WUUS01000002">
    <property type="protein sequence ID" value="MXR40640.1"/>
    <property type="molecule type" value="Genomic_DNA"/>
</dbReference>
<sequence>MDVAIVTVGDEVLAGETTNTNASWLAGEIAARGGRVRRILTMPDDRAAIAERVGAWSDAYDGVIVTGGLGGTHDDVTADAIADAFERELAVREEVRSAVVETVAAYRDANPDLVEAHELDIDVTAWASLPAGARYVPNDEGLCPGFVLGNVYAMPGVPSEVRAIFGRVADEFAGDGVARTLYTPQPEGSMVDTLDRARDRFDAAVGSYPDTEGHNRLTVRGDDADAVEEAIGWLAERVETVDPE</sequence>
<dbReference type="Pfam" id="PF24102">
    <property type="entry name" value="FLAD1_M"/>
    <property type="match status" value="1"/>
</dbReference>
<dbReference type="OrthoDB" id="372037at2157"/>
<evidence type="ECO:0000313" key="3">
    <source>
        <dbReference type="Proteomes" id="UP000437065"/>
    </source>
</evidence>
<evidence type="ECO:0000259" key="1">
    <source>
        <dbReference type="SMART" id="SM00852"/>
    </source>
</evidence>
<gene>
    <name evidence="2" type="ORF">GRX01_04665</name>
</gene>
<proteinExistence type="predicted"/>
<protein>
    <submittedName>
        <fullName evidence="2">Competence/damage-inducible protein A</fullName>
    </submittedName>
</protein>
<dbReference type="SMART" id="SM00852">
    <property type="entry name" value="MoCF_biosynth"/>
    <property type="match status" value="1"/>
</dbReference>
<dbReference type="Gene3D" id="3.40.980.10">
    <property type="entry name" value="MoaB/Mog-like domain"/>
    <property type="match status" value="1"/>
</dbReference>
<dbReference type="PANTHER" id="PTHR13939:SF0">
    <property type="entry name" value="NMN AMIDOHYDROLASE-LIKE PROTEIN YFAY"/>
    <property type="match status" value="1"/>
</dbReference>
<dbReference type="Proteomes" id="UP000437065">
    <property type="component" value="Unassembled WGS sequence"/>
</dbReference>